<evidence type="ECO:0000256" key="3">
    <source>
        <dbReference type="SAM" id="SignalP"/>
    </source>
</evidence>
<keyword evidence="2" id="KW-0378">Hydrolase</keyword>
<evidence type="ECO:0000313" key="5">
    <source>
        <dbReference type="Proteomes" id="UP000199075"/>
    </source>
</evidence>
<dbReference type="GO" id="GO:0006508">
    <property type="term" value="P:proteolysis"/>
    <property type="evidence" value="ECO:0007669"/>
    <property type="project" value="InterPro"/>
</dbReference>
<dbReference type="EMBL" id="FNIV01000006">
    <property type="protein sequence ID" value="SDO42749.1"/>
    <property type="molecule type" value="Genomic_DNA"/>
</dbReference>
<dbReference type="OrthoDB" id="505233at2"/>
<dbReference type="SUPFAM" id="SSF53474">
    <property type="entry name" value="alpha/beta-Hydrolases"/>
    <property type="match status" value="1"/>
</dbReference>
<dbReference type="InterPro" id="IPR029058">
    <property type="entry name" value="AB_hydrolase_fold"/>
</dbReference>
<feature type="chain" id="PRO_5011478733" evidence="3">
    <location>
        <begin position="26"/>
        <end position="351"/>
    </location>
</feature>
<dbReference type="STRING" id="419597.SAMN04487957_106104"/>
<sequence length="351" mass="37205">MSKPRTGRRVAAALLAALPATPLLAETPPAPLPALSADAAGTSVVGVSSGGYMATQLAVAWPERFAGLGVLAAGPWSCARGSLGLALGQCMGTSRGLPDPEALAQRLADYRERDLVGDAEALAELRVYVWHGAADEVVAPALGEALAEQFRGWLADPERQLRLRQDPDIGHGWPVDTARGDATPAELGDCRDGGAPHLLACDRDIAGEALAWLHGELDPPSGTEPAGELRRFDQGDFDAKGLADTGYLFVPTGCESGGCAVTLALHGCNMGAELIGEAFVRHSGLNAWAAENRRIVLYPQAETRLGNPQGCWDWWGYAESTWQLDPMHDTREGRQGQALMAMLTRLQEESP</sequence>
<dbReference type="PANTHER" id="PTHR43037">
    <property type="entry name" value="UNNAMED PRODUCT-RELATED"/>
    <property type="match status" value="1"/>
</dbReference>
<dbReference type="InterPro" id="IPR050955">
    <property type="entry name" value="Plant_Biomass_Hydrol_Est"/>
</dbReference>
<dbReference type="AlphaFoldDB" id="A0A1H0JH27"/>
<accession>A0A1H0JH27</accession>
<evidence type="ECO:0000313" key="4">
    <source>
        <dbReference type="EMBL" id="SDO42749.1"/>
    </source>
</evidence>
<feature type="signal peptide" evidence="3">
    <location>
        <begin position="1"/>
        <end position="25"/>
    </location>
</feature>
<gene>
    <name evidence="4" type="ORF">SAMN04487957_106104</name>
</gene>
<evidence type="ECO:0000256" key="2">
    <source>
        <dbReference type="ARBA" id="ARBA00022801"/>
    </source>
</evidence>
<name>A0A1H0JH27_9GAMM</name>
<organism evidence="4 5">
    <name type="scientific">Halomonas shengliensis</name>
    <dbReference type="NCBI Taxonomy" id="419597"/>
    <lineage>
        <taxon>Bacteria</taxon>
        <taxon>Pseudomonadati</taxon>
        <taxon>Pseudomonadota</taxon>
        <taxon>Gammaproteobacteria</taxon>
        <taxon>Oceanospirillales</taxon>
        <taxon>Halomonadaceae</taxon>
        <taxon>Halomonas</taxon>
    </lineage>
</organism>
<keyword evidence="5" id="KW-1185">Reference proteome</keyword>
<dbReference type="Proteomes" id="UP000199075">
    <property type="component" value="Unassembled WGS sequence"/>
</dbReference>
<evidence type="ECO:0000256" key="1">
    <source>
        <dbReference type="ARBA" id="ARBA00022729"/>
    </source>
</evidence>
<dbReference type="PANTHER" id="PTHR43037:SF5">
    <property type="entry name" value="FERULOYL ESTERASE"/>
    <property type="match status" value="1"/>
</dbReference>
<proteinExistence type="predicted"/>
<reference evidence="5" key="1">
    <citation type="submission" date="2016-10" db="EMBL/GenBank/DDBJ databases">
        <authorList>
            <person name="Varghese N."/>
            <person name="Submissions S."/>
        </authorList>
    </citation>
    <scope>NUCLEOTIDE SEQUENCE [LARGE SCALE GENOMIC DNA]</scope>
    <source>
        <strain evidence="5">CGMCC 1.6444</strain>
    </source>
</reference>
<dbReference type="Gene3D" id="3.40.50.1820">
    <property type="entry name" value="alpha/beta hydrolase"/>
    <property type="match status" value="2"/>
</dbReference>
<dbReference type="RefSeq" id="WP_089679049.1">
    <property type="nucleotide sequence ID" value="NZ_FNIV01000006.1"/>
</dbReference>
<dbReference type="GO" id="GO:0008236">
    <property type="term" value="F:serine-type peptidase activity"/>
    <property type="evidence" value="ECO:0007669"/>
    <property type="project" value="InterPro"/>
</dbReference>
<protein>
    <submittedName>
        <fullName evidence="4">Esterase PHB depolymerase</fullName>
    </submittedName>
</protein>
<keyword evidence="1 3" id="KW-0732">Signal</keyword>